<comment type="caution">
    <text evidence="2">The sequence shown here is derived from an EMBL/GenBank/DDBJ whole genome shotgun (WGS) entry which is preliminary data.</text>
</comment>
<name>S2DMU5_INDAL</name>
<evidence type="ECO:0000313" key="2">
    <source>
        <dbReference type="EMBL" id="EPA00293.1"/>
    </source>
</evidence>
<dbReference type="STRING" id="1189612.A33Q_0164"/>
<protein>
    <submittedName>
        <fullName evidence="2">Lysyl endopeptidase</fullName>
    </submittedName>
</protein>
<dbReference type="OrthoDB" id="9342482at2"/>
<keyword evidence="3" id="KW-1185">Reference proteome</keyword>
<sequence>MESLDSDVRATDHHIATRPSLELIAKEDREDQEKGLPPRFGYPIDAGLNLHNSGKWVELPNGDKVWLLKIQSPEALSINLLFDSFWIPDGGKLFIYSEDKKQVHGAFTSKNNKGTKEDLA</sequence>
<dbReference type="AlphaFoldDB" id="S2DMU5"/>
<dbReference type="RefSeq" id="WP_016254441.1">
    <property type="nucleotide sequence ID" value="NZ_ALWO02000005.1"/>
</dbReference>
<gene>
    <name evidence="2" type="ORF">A33Q_0164</name>
</gene>
<evidence type="ECO:0000256" key="1">
    <source>
        <dbReference type="SAM" id="MobiDB-lite"/>
    </source>
</evidence>
<dbReference type="eggNOG" id="COG0265">
    <property type="taxonomic scope" value="Bacteria"/>
</dbReference>
<organism evidence="2 3">
    <name type="scientific">Indibacter alkaliphilus (strain CCUG 57479 / KCTC 22604 / LW1)</name>
    <dbReference type="NCBI Taxonomy" id="1189612"/>
    <lineage>
        <taxon>Bacteria</taxon>
        <taxon>Pseudomonadati</taxon>
        <taxon>Bacteroidota</taxon>
        <taxon>Cytophagia</taxon>
        <taxon>Cytophagales</taxon>
        <taxon>Cyclobacteriaceae</taxon>
    </lineage>
</organism>
<feature type="compositionally biased region" description="Basic and acidic residues" evidence="1">
    <location>
        <begin position="24"/>
        <end position="36"/>
    </location>
</feature>
<proteinExistence type="predicted"/>
<dbReference type="Proteomes" id="UP000006073">
    <property type="component" value="Unassembled WGS sequence"/>
</dbReference>
<evidence type="ECO:0000313" key="3">
    <source>
        <dbReference type="Proteomes" id="UP000006073"/>
    </source>
</evidence>
<feature type="region of interest" description="Disordered" evidence="1">
    <location>
        <begin position="19"/>
        <end position="38"/>
    </location>
</feature>
<reference evidence="2 3" key="1">
    <citation type="journal article" date="2013" name="Genome Announc.">
        <title>Draft Genome Sequence of Indibacter alkaliphilus Strain LW1T, Isolated from Lonar Lake, a Haloalkaline Lake in the Buldana District of Maharashtra, India.</title>
        <authorList>
            <person name="Singh A."/>
            <person name="Kumar Jangir P."/>
            <person name="Sharma R."/>
            <person name="Singh A."/>
            <person name="Kumar Pinnaka A."/>
            <person name="Shivaji S."/>
        </authorList>
    </citation>
    <scope>NUCLEOTIDE SEQUENCE [LARGE SCALE GENOMIC DNA]</scope>
    <source>
        <strain evidence="3">CCUG 57479 / KCTC 22604 / LW1</strain>
    </source>
</reference>
<dbReference type="EMBL" id="ALWO02000005">
    <property type="protein sequence ID" value="EPA00293.1"/>
    <property type="molecule type" value="Genomic_DNA"/>
</dbReference>
<accession>S2DMU5</accession>